<proteinExistence type="predicted"/>
<protein>
    <submittedName>
        <fullName evidence="2">PQQ-binding-like beta-propeller repeat protein</fullName>
    </submittedName>
</protein>
<evidence type="ECO:0000313" key="2">
    <source>
        <dbReference type="EMBL" id="MFB6397112.1"/>
    </source>
</evidence>
<reference evidence="2 3" key="1">
    <citation type="submission" date="2024-04" db="EMBL/GenBank/DDBJ databases">
        <title>Polymorphospora sp. isolated from Baiyangdian Lake in Xiong'an New Area.</title>
        <authorList>
            <person name="Zhang X."/>
            <person name="Liu J."/>
        </authorList>
    </citation>
    <scope>NUCLEOTIDE SEQUENCE [LARGE SCALE GENOMIC DNA]</scope>
    <source>
        <strain evidence="2 3">2-325</strain>
    </source>
</reference>
<dbReference type="RefSeq" id="WP_375736308.1">
    <property type="nucleotide sequence ID" value="NZ_JBCGDC010000123.1"/>
</dbReference>
<dbReference type="InterPro" id="IPR002372">
    <property type="entry name" value="PQQ_rpt_dom"/>
</dbReference>
<comment type="caution">
    <text evidence="2">The sequence shown here is derived from an EMBL/GenBank/DDBJ whole genome shotgun (WGS) entry which is preliminary data.</text>
</comment>
<evidence type="ECO:0000313" key="3">
    <source>
        <dbReference type="Proteomes" id="UP001582793"/>
    </source>
</evidence>
<evidence type="ECO:0000259" key="1">
    <source>
        <dbReference type="Pfam" id="PF13360"/>
    </source>
</evidence>
<name>A0ABV5CYR1_9ACTN</name>
<dbReference type="EMBL" id="JBCGDC010000123">
    <property type="protein sequence ID" value="MFB6397112.1"/>
    <property type="molecule type" value="Genomic_DNA"/>
</dbReference>
<gene>
    <name evidence="2" type="ORF">AAFH96_29010</name>
</gene>
<sequence length="462" mass="48266">MSAGPVVIDLGVRTHEPPAEPAPSRPALARHLRTAVTALVVALVLAVGGSAPPPGPALVEVAAPPTSIWQQELLVGDRLYVVHPPTARSSRRTVTAYDLTRGADLWTTPIGVEIRALGPEGEAALSIAGERLLVHTEDRTFVLDTASGRLRASVPHHVTGGEAGNVGLVREPVWSFASGDPASDATVRVVSGATGEILHVTAVRPGEAPRFSVQVDGVSVRAFDLDTGTELWATGPVTAGELLPGEPPSVAVLTRDGVLEVRDARTGAVRHSRAGAVDGATGWLGVAGDLVLAQTESSEVTAYAAGTLETVWRATLPGRGAAYGCGAVVCVAMAGRSLLIDAGSGRPLGEVVANGHLDSRGGHLLRLGPREGELDHTVDPYSGRPLVDLSDWPEPVVPGDESRLVLTRLDRRLDRAWFAVLEPGATRIRVLGTVPHPATGCQSSATHIACRTENGLRVWTYR</sequence>
<dbReference type="Pfam" id="PF13360">
    <property type="entry name" value="PQQ_2"/>
    <property type="match status" value="1"/>
</dbReference>
<keyword evidence="3" id="KW-1185">Reference proteome</keyword>
<dbReference type="Proteomes" id="UP001582793">
    <property type="component" value="Unassembled WGS sequence"/>
</dbReference>
<dbReference type="SUPFAM" id="SSF50998">
    <property type="entry name" value="Quinoprotein alcohol dehydrogenase-like"/>
    <property type="match status" value="1"/>
</dbReference>
<organism evidence="2 3">
    <name type="scientific">Polymorphospora lycopeni</name>
    <dbReference type="NCBI Taxonomy" id="3140240"/>
    <lineage>
        <taxon>Bacteria</taxon>
        <taxon>Bacillati</taxon>
        <taxon>Actinomycetota</taxon>
        <taxon>Actinomycetes</taxon>
        <taxon>Micromonosporales</taxon>
        <taxon>Micromonosporaceae</taxon>
        <taxon>Polymorphospora</taxon>
    </lineage>
</organism>
<dbReference type="InterPro" id="IPR015943">
    <property type="entry name" value="WD40/YVTN_repeat-like_dom_sf"/>
</dbReference>
<dbReference type="Gene3D" id="2.130.10.10">
    <property type="entry name" value="YVTN repeat-like/Quinoprotein amine dehydrogenase"/>
    <property type="match status" value="1"/>
</dbReference>
<dbReference type="InterPro" id="IPR011047">
    <property type="entry name" value="Quinoprotein_ADH-like_sf"/>
</dbReference>
<accession>A0ABV5CYR1</accession>
<feature type="domain" description="Pyrrolo-quinoline quinone repeat" evidence="1">
    <location>
        <begin position="219"/>
        <end position="357"/>
    </location>
</feature>